<name>A0A5N6N121_9ASTR</name>
<gene>
    <name evidence="1" type="ORF">E3N88_28581</name>
</gene>
<dbReference type="AlphaFoldDB" id="A0A5N6N121"/>
<dbReference type="EMBL" id="SZYD01000014">
    <property type="protein sequence ID" value="KAD4179990.1"/>
    <property type="molecule type" value="Genomic_DNA"/>
</dbReference>
<evidence type="ECO:0000313" key="2">
    <source>
        <dbReference type="Proteomes" id="UP000326396"/>
    </source>
</evidence>
<reference evidence="1 2" key="1">
    <citation type="submission" date="2019-05" db="EMBL/GenBank/DDBJ databases">
        <title>Mikania micrantha, genome provides insights into the molecular mechanism of rapid growth.</title>
        <authorList>
            <person name="Liu B."/>
        </authorList>
    </citation>
    <scope>NUCLEOTIDE SEQUENCE [LARGE SCALE GENOMIC DNA]</scope>
    <source>
        <strain evidence="1">NLD-2019</strain>
        <tissue evidence="1">Leaf</tissue>
    </source>
</reference>
<keyword evidence="2" id="KW-1185">Reference proteome</keyword>
<protein>
    <submittedName>
        <fullName evidence="1">Uncharacterized protein</fullName>
    </submittedName>
</protein>
<evidence type="ECO:0000313" key="1">
    <source>
        <dbReference type="EMBL" id="KAD4179990.1"/>
    </source>
</evidence>
<accession>A0A5N6N121</accession>
<comment type="caution">
    <text evidence="1">The sequence shown here is derived from an EMBL/GenBank/DDBJ whole genome shotgun (WGS) entry which is preliminary data.</text>
</comment>
<organism evidence="1 2">
    <name type="scientific">Mikania micrantha</name>
    <name type="common">bitter vine</name>
    <dbReference type="NCBI Taxonomy" id="192012"/>
    <lineage>
        <taxon>Eukaryota</taxon>
        <taxon>Viridiplantae</taxon>
        <taxon>Streptophyta</taxon>
        <taxon>Embryophyta</taxon>
        <taxon>Tracheophyta</taxon>
        <taxon>Spermatophyta</taxon>
        <taxon>Magnoliopsida</taxon>
        <taxon>eudicotyledons</taxon>
        <taxon>Gunneridae</taxon>
        <taxon>Pentapetalae</taxon>
        <taxon>asterids</taxon>
        <taxon>campanulids</taxon>
        <taxon>Asterales</taxon>
        <taxon>Asteraceae</taxon>
        <taxon>Asteroideae</taxon>
        <taxon>Heliantheae alliance</taxon>
        <taxon>Eupatorieae</taxon>
        <taxon>Mikania</taxon>
    </lineage>
</organism>
<sequence>MKTTSMYEIIKIGCSPESTGGVSEIDCCGGRRSHLEFGAWVDHRHLEFAWDHHEEEAGDMVVVRVETRRRRGCRRSCVDVAGRGRILEL</sequence>
<proteinExistence type="predicted"/>
<dbReference type="Proteomes" id="UP000326396">
    <property type="component" value="Linkage Group LG4"/>
</dbReference>